<dbReference type="InterPro" id="IPR009643">
    <property type="entry name" value="HS1-bd"/>
</dbReference>
<gene>
    <name evidence="3" type="primary">AlNc14C125G6786</name>
    <name evidence="3" type="ORF">ALNC14_076540</name>
</gene>
<dbReference type="AlphaFoldDB" id="F0WJR0"/>
<feature type="compositionally biased region" description="Basic and acidic residues" evidence="2">
    <location>
        <begin position="1"/>
        <end position="11"/>
    </location>
</feature>
<dbReference type="GO" id="GO:0070370">
    <property type="term" value="P:cellular heat acclimation"/>
    <property type="evidence" value="ECO:0007669"/>
    <property type="project" value="TreeGrafter"/>
</dbReference>
<dbReference type="GO" id="GO:0003714">
    <property type="term" value="F:transcription corepressor activity"/>
    <property type="evidence" value="ECO:0007669"/>
    <property type="project" value="InterPro"/>
</dbReference>
<dbReference type="GO" id="GO:0005829">
    <property type="term" value="C:cytosol"/>
    <property type="evidence" value="ECO:0007669"/>
    <property type="project" value="TreeGrafter"/>
</dbReference>
<dbReference type="PANTHER" id="PTHR19424">
    <property type="entry name" value="HEAT SHOCK FACTOR BINDING PROTEIN 1"/>
    <property type="match status" value="1"/>
</dbReference>
<protein>
    <submittedName>
        <fullName evidence="3">Predicted protein putative</fullName>
    </submittedName>
</protein>
<feature type="region of interest" description="Disordered" evidence="2">
    <location>
        <begin position="1"/>
        <end position="21"/>
    </location>
</feature>
<reference evidence="3" key="1">
    <citation type="journal article" date="2011" name="PLoS Biol.">
        <title>Gene gain and loss during evolution of obligate parasitism in the white rust pathogen of Arabidopsis thaliana.</title>
        <authorList>
            <person name="Kemen E."/>
            <person name="Gardiner A."/>
            <person name="Schultz-Larsen T."/>
            <person name="Kemen A.C."/>
            <person name="Balmuth A.L."/>
            <person name="Robert-Seilaniantz A."/>
            <person name="Bailey K."/>
            <person name="Holub E."/>
            <person name="Studholme D.J."/>
            <person name="Maclean D."/>
            <person name="Jones J.D."/>
        </authorList>
    </citation>
    <scope>NUCLEOTIDE SEQUENCE</scope>
</reference>
<accession>F0WJR0</accession>
<evidence type="ECO:0000256" key="1">
    <source>
        <dbReference type="ARBA" id="ARBA00006349"/>
    </source>
</evidence>
<dbReference type="Pfam" id="PF06825">
    <property type="entry name" value="HSBP1"/>
    <property type="match status" value="1"/>
</dbReference>
<dbReference type="PANTHER" id="PTHR19424:SF0">
    <property type="entry name" value="HEAT SHOCK FACTOR BINDING PROTEIN 1"/>
    <property type="match status" value="1"/>
</dbReference>
<feature type="region of interest" description="Disordered" evidence="2">
    <location>
        <begin position="71"/>
        <end position="94"/>
    </location>
</feature>
<reference evidence="3" key="2">
    <citation type="submission" date="2011-02" db="EMBL/GenBank/DDBJ databases">
        <authorList>
            <person name="MacLean D."/>
        </authorList>
    </citation>
    <scope>NUCLEOTIDE SEQUENCE</scope>
</reference>
<dbReference type="EMBL" id="FR824170">
    <property type="protein sequence ID" value="CCA21511.1"/>
    <property type="molecule type" value="Genomic_DNA"/>
</dbReference>
<name>F0WJR0_9STRA</name>
<organism evidence="3">
    <name type="scientific">Albugo laibachii Nc14</name>
    <dbReference type="NCBI Taxonomy" id="890382"/>
    <lineage>
        <taxon>Eukaryota</taxon>
        <taxon>Sar</taxon>
        <taxon>Stramenopiles</taxon>
        <taxon>Oomycota</taxon>
        <taxon>Peronosporomycetes</taxon>
        <taxon>Albuginales</taxon>
        <taxon>Albuginaceae</taxon>
        <taxon>Albugo</taxon>
    </lineage>
</organism>
<evidence type="ECO:0000313" key="3">
    <source>
        <dbReference type="EMBL" id="CCA21511.1"/>
    </source>
</evidence>
<dbReference type="Gene3D" id="1.20.5.430">
    <property type="match status" value="1"/>
</dbReference>
<feature type="compositionally biased region" description="Polar residues" evidence="2">
    <location>
        <begin position="71"/>
        <end position="87"/>
    </location>
</feature>
<sequence>MNSDETSRKEPSAAAPSGEAQDLTVFVQTLLEQMQNRFSQMSDAIIGRIDDMGTRIDELEKSIGDLMDQTNDEATSSLSSLKVTNTDKNVESKE</sequence>
<evidence type="ECO:0000256" key="2">
    <source>
        <dbReference type="SAM" id="MobiDB-lite"/>
    </source>
</evidence>
<comment type="similarity">
    <text evidence="1">Belongs to the HSBP1 family.</text>
</comment>
<proteinExistence type="inferred from homology"/>
<dbReference type="HOGENOM" id="CLU_149552_1_1_1"/>
<dbReference type="GO" id="GO:0005634">
    <property type="term" value="C:nucleus"/>
    <property type="evidence" value="ECO:0007669"/>
    <property type="project" value="TreeGrafter"/>
</dbReference>
<dbReference type="FunFam" id="1.20.5.430:FF:000003">
    <property type="entry name" value="Heat shock factor binding protein"/>
    <property type="match status" value="1"/>
</dbReference>